<evidence type="ECO:0000259" key="10">
    <source>
        <dbReference type="PROSITE" id="PS52040"/>
    </source>
</evidence>
<dbReference type="InterPro" id="IPR013760">
    <property type="entry name" value="Topo_IIA-like_dom_sf"/>
</dbReference>
<comment type="caution">
    <text evidence="11">The sequence shown here is derived from an EMBL/GenBank/DDBJ whole genome shotgun (WGS) entry which is preliminary data.</text>
</comment>
<evidence type="ECO:0000256" key="9">
    <source>
        <dbReference type="PROSITE-ProRule" id="PRU01384"/>
    </source>
</evidence>
<evidence type="ECO:0000256" key="7">
    <source>
        <dbReference type="ARBA" id="ARBA00023125"/>
    </source>
</evidence>
<dbReference type="Gene3D" id="3.30.1360.40">
    <property type="match status" value="1"/>
</dbReference>
<evidence type="ECO:0000256" key="3">
    <source>
        <dbReference type="ARBA" id="ARBA00012895"/>
    </source>
</evidence>
<dbReference type="Pfam" id="PF00521">
    <property type="entry name" value="DNA_topoisoIV"/>
    <property type="match status" value="1"/>
</dbReference>
<keyword evidence="5" id="KW-0067">ATP-binding</keyword>
<dbReference type="GO" id="GO:0003918">
    <property type="term" value="F:DNA topoisomerase type II (double strand cut, ATP-hydrolyzing) activity"/>
    <property type="evidence" value="ECO:0007669"/>
    <property type="project" value="UniProtKB-EC"/>
</dbReference>
<keyword evidence="6 9" id="KW-0799">Topoisomerase</keyword>
<dbReference type="SUPFAM" id="SSF56719">
    <property type="entry name" value="Type II DNA topoisomerase"/>
    <property type="match status" value="1"/>
</dbReference>
<keyword evidence="12" id="KW-1185">Reference proteome</keyword>
<dbReference type="PROSITE" id="PS52040">
    <property type="entry name" value="TOPO_IIA"/>
    <property type="match status" value="1"/>
</dbReference>
<evidence type="ECO:0000256" key="8">
    <source>
        <dbReference type="ARBA" id="ARBA00023235"/>
    </source>
</evidence>
<evidence type="ECO:0000256" key="6">
    <source>
        <dbReference type="ARBA" id="ARBA00023029"/>
    </source>
</evidence>
<dbReference type="GO" id="GO:0003677">
    <property type="term" value="F:DNA binding"/>
    <property type="evidence" value="ECO:0007669"/>
    <property type="project" value="UniProtKB-UniRule"/>
</dbReference>
<dbReference type="InterPro" id="IPR013758">
    <property type="entry name" value="Topo_IIA_A/C_ab"/>
</dbReference>
<dbReference type="Gene3D" id="3.90.199.10">
    <property type="entry name" value="Topoisomerase II, domain 5"/>
    <property type="match status" value="1"/>
</dbReference>
<dbReference type="Proteomes" id="UP000315295">
    <property type="component" value="Unassembled WGS sequence"/>
</dbReference>
<keyword evidence="7 9" id="KW-0238">DNA-binding</keyword>
<dbReference type="GO" id="GO:0000819">
    <property type="term" value="P:sister chromatid segregation"/>
    <property type="evidence" value="ECO:0007669"/>
    <property type="project" value="TreeGrafter"/>
</dbReference>
<feature type="domain" description="Topo IIA-type catalytic" evidence="10">
    <location>
        <begin position="1"/>
        <end position="182"/>
    </location>
</feature>
<dbReference type="GO" id="GO:0006265">
    <property type="term" value="P:DNA topological change"/>
    <property type="evidence" value="ECO:0007669"/>
    <property type="project" value="UniProtKB-UniRule"/>
</dbReference>
<sequence length="182" mass="20039">MYEEEENLQVENLTNAFFPGGGEHSKDCTLIFVEGNLAESFAGGEDQSAPRYLHIELSPITRLIFPDDESSDQQGKEVKPGRYFPIIPMVIVNGCEGIGVGWNISVPSYYLINIIKNIMYLIDSKGNVSKLPVKIRSWYKGFHGRIEGSQSSGDDYTSYCPTPIPPPCCPDLAVVSNNAGQS</sequence>
<protein>
    <recommendedName>
        <fullName evidence="3">DNA topoisomerase (ATP-hydrolyzing)</fullName>
        <ecNumber evidence="3">5.6.2.2</ecNumber>
    </recommendedName>
</protein>
<name>A0A540LM31_MALBA</name>
<dbReference type="AlphaFoldDB" id="A0A540LM31"/>
<dbReference type="EC" id="5.6.2.2" evidence="3"/>
<dbReference type="GO" id="GO:0005634">
    <property type="term" value="C:nucleus"/>
    <property type="evidence" value="ECO:0007669"/>
    <property type="project" value="TreeGrafter"/>
</dbReference>
<evidence type="ECO:0000256" key="5">
    <source>
        <dbReference type="ARBA" id="ARBA00022840"/>
    </source>
</evidence>
<keyword evidence="4" id="KW-0547">Nucleotide-binding</keyword>
<reference evidence="11 12" key="1">
    <citation type="journal article" date="2019" name="G3 (Bethesda)">
        <title>Sequencing of a Wild Apple (Malus baccata) Genome Unravels the Differences Between Cultivated and Wild Apple Species Regarding Disease Resistance and Cold Tolerance.</title>
        <authorList>
            <person name="Chen X."/>
        </authorList>
    </citation>
    <scope>NUCLEOTIDE SEQUENCE [LARGE SCALE GENOMIC DNA]</scope>
    <source>
        <strain evidence="12">cv. Shandingzi</strain>
        <tissue evidence="11">Leaves</tissue>
    </source>
</reference>
<comment type="cofactor">
    <cofactor evidence="2">
        <name>Mg(2+)</name>
        <dbReference type="ChEBI" id="CHEBI:18420"/>
    </cofactor>
</comment>
<proteinExistence type="predicted"/>
<dbReference type="STRING" id="106549.A0A540LM31"/>
<dbReference type="GO" id="GO:0005524">
    <property type="term" value="F:ATP binding"/>
    <property type="evidence" value="ECO:0007669"/>
    <property type="project" value="UniProtKB-KW"/>
</dbReference>
<evidence type="ECO:0000256" key="4">
    <source>
        <dbReference type="ARBA" id="ARBA00022741"/>
    </source>
</evidence>
<dbReference type="PANTHER" id="PTHR10169:SF38">
    <property type="entry name" value="DNA TOPOISOMERASE 2"/>
    <property type="match status" value="1"/>
</dbReference>
<evidence type="ECO:0000256" key="1">
    <source>
        <dbReference type="ARBA" id="ARBA00000185"/>
    </source>
</evidence>
<dbReference type="EMBL" id="VIEB01000534">
    <property type="protein sequence ID" value="TQD87530.1"/>
    <property type="molecule type" value="Genomic_DNA"/>
</dbReference>
<accession>A0A540LM31</accession>
<dbReference type="InterPro" id="IPR002205">
    <property type="entry name" value="Topo_IIA_dom_A"/>
</dbReference>
<organism evidence="11 12">
    <name type="scientific">Malus baccata</name>
    <name type="common">Siberian crab apple</name>
    <name type="synonym">Pyrus baccata</name>
    <dbReference type="NCBI Taxonomy" id="106549"/>
    <lineage>
        <taxon>Eukaryota</taxon>
        <taxon>Viridiplantae</taxon>
        <taxon>Streptophyta</taxon>
        <taxon>Embryophyta</taxon>
        <taxon>Tracheophyta</taxon>
        <taxon>Spermatophyta</taxon>
        <taxon>Magnoliopsida</taxon>
        <taxon>eudicotyledons</taxon>
        <taxon>Gunneridae</taxon>
        <taxon>Pentapetalae</taxon>
        <taxon>rosids</taxon>
        <taxon>fabids</taxon>
        <taxon>Rosales</taxon>
        <taxon>Rosaceae</taxon>
        <taxon>Amygdaloideae</taxon>
        <taxon>Maleae</taxon>
        <taxon>Malus</taxon>
    </lineage>
</organism>
<gene>
    <name evidence="11" type="ORF">C1H46_026947</name>
</gene>
<comment type="catalytic activity">
    <reaction evidence="1 9">
        <text>ATP-dependent breakage, passage and rejoining of double-stranded DNA.</text>
        <dbReference type="EC" id="5.6.2.2"/>
    </reaction>
</comment>
<evidence type="ECO:0000313" key="11">
    <source>
        <dbReference type="EMBL" id="TQD87530.1"/>
    </source>
</evidence>
<keyword evidence="8 9" id="KW-0413">Isomerase</keyword>
<feature type="active site" description="O-(5'-phospho-DNA)-tyrosine intermediate" evidence="9">
    <location>
        <position position="52"/>
    </location>
</feature>
<dbReference type="PANTHER" id="PTHR10169">
    <property type="entry name" value="DNA TOPOISOMERASE/GYRASE"/>
    <property type="match status" value="1"/>
</dbReference>
<dbReference type="InterPro" id="IPR050634">
    <property type="entry name" value="DNA_Topoisomerase_II"/>
</dbReference>
<evidence type="ECO:0000256" key="2">
    <source>
        <dbReference type="ARBA" id="ARBA00001946"/>
    </source>
</evidence>
<dbReference type="GO" id="GO:0000712">
    <property type="term" value="P:resolution of meiotic recombination intermediates"/>
    <property type="evidence" value="ECO:0007669"/>
    <property type="project" value="TreeGrafter"/>
</dbReference>
<evidence type="ECO:0000313" key="12">
    <source>
        <dbReference type="Proteomes" id="UP000315295"/>
    </source>
</evidence>